<protein>
    <submittedName>
        <fullName evidence="9">Dynamin N-terminal domain-containing protein</fullName>
    </submittedName>
    <submittedName>
        <fullName evidence="8">RING-type domain-containing protein</fullName>
    </submittedName>
</protein>
<dbReference type="GO" id="GO:0007131">
    <property type="term" value="P:reciprocal meiotic recombination"/>
    <property type="evidence" value="ECO:0007669"/>
    <property type="project" value="InterPro"/>
</dbReference>
<feature type="domain" description="RING-type" evidence="6">
    <location>
        <begin position="7"/>
        <end position="57"/>
    </location>
</feature>
<dbReference type="GO" id="GO:0019789">
    <property type="term" value="F:SUMO transferase activity"/>
    <property type="evidence" value="ECO:0007669"/>
    <property type="project" value="InterPro"/>
</dbReference>
<dbReference type="InterPro" id="IPR001841">
    <property type="entry name" value="Znf_RING"/>
</dbReference>
<dbReference type="GO" id="GO:0007129">
    <property type="term" value="P:homologous chromosome pairing at meiosis"/>
    <property type="evidence" value="ECO:0007669"/>
    <property type="project" value="TreeGrafter"/>
</dbReference>
<keyword evidence="2 5" id="KW-0863">Zinc-finger</keyword>
<dbReference type="WBParaSite" id="SSTP_0000188800.1">
    <property type="protein sequence ID" value="SSTP_0000188800.1"/>
    <property type="gene ID" value="SSTP_0000188800"/>
</dbReference>
<dbReference type="InterPro" id="IPR042123">
    <property type="entry name" value="Zip3/RNF212-like"/>
</dbReference>
<evidence type="ECO:0000313" key="9">
    <source>
        <dbReference type="WBParaSite" id="TCONS_00008945.p1"/>
    </source>
</evidence>
<evidence type="ECO:0000256" key="5">
    <source>
        <dbReference type="PROSITE-ProRule" id="PRU00175"/>
    </source>
</evidence>
<dbReference type="GO" id="GO:0000795">
    <property type="term" value="C:synaptonemal complex"/>
    <property type="evidence" value="ECO:0007669"/>
    <property type="project" value="InterPro"/>
</dbReference>
<dbReference type="Gene3D" id="3.30.40.10">
    <property type="entry name" value="Zinc/RING finger domain, C3HC4 (zinc finger)"/>
    <property type="match status" value="1"/>
</dbReference>
<evidence type="ECO:0000256" key="4">
    <source>
        <dbReference type="ARBA" id="ARBA00023254"/>
    </source>
</evidence>
<dbReference type="InterPro" id="IPR017907">
    <property type="entry name" value="Znf_RING_CS"/>
</dbReference>
<dbReference type="Proteomes" id="UP000035681">
    <property type="component" value="Unplaced"/>
</dbReference>
<sequence>MSSLICCNKCFFNLSEVKNTKFFLLKCLHIICQKCIGNICKSNELSITKTITCSICTKNVGFTIIGKDMKDTEKELFEDISIVIKKMEARLLKIVCFQNRQQQMFDKNLKRKLNLSLKSSQMSTTEIQENDGEDDLEAIKLKVYKKRKQLQIIKERCKKIKKLSLLDNKSSKSIKSVSLTRSEAISLPLK</sequence>
<dbReference type="WBParaSite" id="TCONS_00008945.p1">
    <property type="protein sequence ID" value="TCONS_00008945.p1"/>
    <property type="gene ID" value="XLOC_006810"/>
</dbReference>
<evidence type="ECO:0000256" key="3">
    <source>
        <dbReference type="ARBA" id="ARBA00022833"/>
    </source>
</evidence>
<evidence type="ECO:0000313" key="8">
    <source>
        <dbReference type="WBParaSite" id="SSTP_0000188800.1"/>
    </source>
</evidence>
<name>A0A0K0DXC3_STRER</name>
<evidence type="ECO:0000313" key="7">
    <source>
        <dbReference type="Proteomes" id="UP000035681"/>
    </source>
</evidence>
<keyword evidence="1" id="KW-0479">Metal-binding</keyword>
<keyword evidence="4" id="KW-0469">Meiosis</keyword>
<proteinExistence type="predicted"/>
<keyword evidence="3" id="KW-0862">Zinc</keyword>
<dbReference type="GO" id="GO:0016925">
    <property type="term" value="P:protein sumoylation"/>
    <property type="evidence" value="ECO:0007669"/>
    <property type="project" value="TreeGrafter"/>
</dbReference>
<organism evidence="8">
    <name type="scientific">Strongyloides stercoralis</name>
    <name type="common">Threadworm</name>
    <dbReference type="NCBI Taxonomy" id="6248"/>
    <lineage>
        <taxon>Eukaryota</taxon>
        <taxon>Metazoa</taxon>
        <taxon>Ecdysozoa</taxon>
        <taxon>Nematoda</taxon>
        <taxon>Chromadorea</taxon>
        <taxon>Rhabditida</taxon>
        <taxon>Tylenchina</taxon>
        <taxon>Panagrolaimomorpha</taxon>
        <taxon>Strongyloidoidea</taxon>
        <taxon>Strongyloididae</taxon>
        <taxon>Strongyloides</taxon>
    </lineage>
</organism>
<dbReference type="AlphaFoldDB" id="A0A0K0DXC3"/>
<dbReference type="PANTHER" id="PTHR22663">
    <property type="entry name" value="RING FINGER PROTEIN NARYA-RELATED"/>
    <property type="match status" value="1"/>
</dbReference>
<dbReference type="PROSITE" id="PS50089">
    <property type="entry name" value="ZF_RING_2"/>
    <property type="match status" value="1"/>
</dbReference>
<dbReference type="PROSITE" id="PS00518">
    <property type="entry name" value="ZF_RING_1"/>
    <property type="match status" value="1"/>
</dbReference>
<evidence type="ECO:0000256" key="1">
    <source>
        <dbReference type="ARBA" id="ARBA00022723"/>
    </source>
</evidence>
<keyword evidence="7" id="KW-1185">Reference proteome</keyword>
<evidence type="ECO:0000256" key="2">
    <source>
        <dbReference type="ARBA" id="ARBA00022771"/>
    </source>
</evidence>
<accession>A0A0K0DXC3</accession>
<reference evidence="8" key="1">
    <citation type="submission" date="2015-08" db="UniProtKB">
        <authorList>
            <consortium name="WormBaseParasite"/>
        </authorList>
    </citation>
    <scope>IDENTIFICATION</scope>
</reference>
<evidence type="ECO:0000259" key="6">
    <source>
        <dbReference type="PROSITE" id="PS50089"/>
    </source>
</evidence>
<dbReference type="GO" id="GO:0008270">
    <property type="term" value="F:zinc ion binding"/>
    <property type="evidence" value="ECO:0007669"/>
    <property type="project" value="UniProtKB-KW"/>
</dbReference>
<dbReference type="InterPro" id="IPR013083">
    <property type="entry name" value="Znf_RING/FYVE/PHD"/>
</dbReference>
<dbReference type="PANTHER" id="PTHR22663:SF17">
    <property type="entry name" value="RING FINGER PROTEIN NARYA-RELATED"/>
    <property type="match status" value="1"/>
</dbReference>